<name>A0A1W1CZ12_9ZZZZ</name>
<gene>
    <name evidence="1" type="ORF">MNB_SM-5-7</name>
</gene>
<dbReference type="InterPro" id="IPR029058">
    <property type="entry name" value="AB_hydrolase_fold"/>
</dbReference>
<dbReference type="Gene3D" id="3.40.50.1820">
    <property type="entry name" value="alpha/beta hydrolase"/>
    <property type="match status" value="1"/>
</dbReference>
<sequence length="173" mass="19899">MQFFSGFSLQNESAFFDKLLCKSELSVSGFSYGAIKAVAYVQKALKEGRRVDRLQLFSPAFFQSRDSKFKRLQTLSFQRSKDDYIQQFITACFLPHKVKKVELIEGSLEELQELLYYEWSREALQKIAHQGVIIEVYLGGNDNIIDVDAARAFFLDVATVTFIKEANHFLQLS</sequence>
<organism evidence="1">
    <name type="scientific">hydrothermal vent metagenome</name>
    <dbReference type="NCBI Taxonomy" id="652676"/>
    <lineage>
        <taxon>unclassified sequences</taxon>
        <taxon>metagenomes</taxon>
        <taxon>ecological metagenomes</taxon>
    </lineage>
</organism>
<protein>
    <submittedName>
        <fullName evidence="1">Uncharacterized protein</fullName>
    </submittedName>
</protein>
<accession>A0A1W1CZ12</accession>
<dbReference type="SUPFAM" id="SSF53474">
    <property type="entry name" value="alpha/beta-Hydrolases"/>
    <property type="match status" value="1"/>
</dbReference>
<dbReference type="AlphaFoldDB" id="A0A1W1CZ12"/>
<proteinExistence type="predicted"/>
<evidence type="ECO:0000313" key="1">
    <source>
        <dbReference type="EMBL" id="SFV71054.1"/>
    </source>
</evidence>
<dbReference type="NCBIfam" id="NF033854">
    <property type="entry name" value="esterase_BioV"/>
    <property type="match status" value="1"/>
</dbReference>
<dbReference type="EMBL" id="FPHH01000173">
    <property type="protein sequence ID" value="SFV71054.1"/>
    <property type="molecule type" value="Genomic_DNA"/>
</dbReference>
<reference evidence="1" key="1">
    <citation type="submission" date="2016-10" db="EMBL/GenBank/DDBJ databases">
        <authorList>
            <person name="de Groot N.N."/>
        </authorList>
    </citation>
    <scope>NUCLEOTIDE SEQUENCE</scope>
</reference>